<feature type="non-terminal residue" evidence="1">
    <location>
        <position position="141"/>
    </location>
</feature>
<dbReference type="GO" id="GO:0007229">
    <property type="term" value="P:integrin-mediated signaling pathway"/>
    <property type="evidence" value="ECO:0007669"/>
    <property type="project" value="UniProtKB-KW"/>
</dbReference>
<comment type="caution">
    <text evidence="1">The sequence shown here is derived from an EMBL/GenBank/DDBJ whole genome shotgun (WGS) entry which is preliminary data.</text>
</comment>
<protein>
    <submittedName>
        <fullName evidence="1">A disintegrin and metalloproteinase with thrombospondin motifs 3</fullName>
    </submittedName>
</protein>
<keyword evidence="1" id="KW-0401">Integrin</keyword>
<dbReference type="OrthoDB" id="6360266at2759"/>
<evidence type="ECO:0000313" key="1">
    <source>
        <dbReference type="EMBL" id="KZS09421.1"/>
    </source>
</evidence>
<keyword evidence="2" id="KW-1185">Reference proteome</keyword>
<reference evidence="1 2" key="1">
    <citation type="submission" date="2016-03" db="EMBL/GenBank/DDBJ databases">
        <title>EvidentialGene: Evidence-directed Construction of Genes on Genomes.</title>
        <authorList>
            <person name="Gilbert D.G."/>
            <person name="Choi J.-H."/>
            <person name="Mockaitis K."/>
            <person name="Colbourne J."/>
            <person name="Pfrender M."/>
        </authorList>
    </citation>
    <scope>NUCLEOTIDE SEQUENCE [LARGE SCALE GENOMIC DNA]</scope>
    <source>
        <strain evidence="1 2">Xinb3</strain>
        <tissue evidence="1">Complete organism</tissue>
    </source>
</reference>
<evidence type="ECO:0000313" key="2">
    <source>
        <dbReference type="Proteomes" id="UP000076858"/>
    </source>
</evidence>
<accession>A0A164SAJ8</accession>
<dbReference type="Proteomes" id="UP000076858">
    <property type="component" value="Unassembled WGS sequence"/>
</dbReference>
<organism evidence="1 2">
    <name type="scientific">Daphnia magna</name>
    <dbReference type="NCBI Taxonomy" id="35525"/>
    <lineage>
        <taxon>Eukaryota</taxon>
        <taxon>Metazoa</taxon>
        <taxon>Ecdysozoa</taxon>
        <taxon>Arthropoda</taxon>
        <taxon>Crustacea</taxon>
        <taxon>Branchiopoda</taxon>
        <taxon>Diplostraca</taxon>
        <taxon>Cladocera</taxon>
        <taxon>Anomopoda</taxon>
        <taxon>Daphniidae</taxon>
        <taxon>Daphnia</taxon>
    </lineage>
</organism>
<name>A0A164SAJ8_9CRUS</name>
<sequence length="141" mass="15694">MLPAVKRIKNEDDDIGTIYQDTDTEAAVLVNHDAVDDALILDGTIGSELVIRPLPAKHRQLHHKSAGVQLQSGSHDDEMFMDEEDFRSADFMTPSPPSTLPPANDTENALIRKKRSVFDLKHSIGSHIVYKRAAIQSDDDY</sequence>
<dbReference type="AlphaFoldDB" id="A0A164SAJ8"/>
<proteinExistence type="predicted"/>
<dbReference type="EMBL" id="LRGB01002067">
    <property type="protein sequence ID" value="KZS09421.1"/>
    <property type="molecule type" value="Genomic_DNA"/>
</dbReference>
<gene>
    <name evidence="1" type="ORF">APZ42_026366</name>
</gene>